<evidence type="ECO:0000313" key="2">
    <source>
        <dbReference type="Proteomes" id="UP001387100"/>
    </source>
</evidence>
<dbReference type="Proteomes" id="UP001387100">
    <property type="component" value="Unassembled WGS sequence"/>
</dbReference>
<evidence type="ECO:0008006" key="3">
    <source>
        <dbReference type="Google" id="ProtNLM"/>
    </source>
</evidence>
<dbReference type="SUPFAM" id="SSF53597">
    <property type="entry name" value="Dihydrofolate reductase-like"/>
    <property type="match status" value="1"/>
</dbReference>
<protein>
    <recommendedName>
        <fullName evidence="3">RibD domain-containing protein</fullName>
    </recommendedName>
</protein>
<dbReference type="InterPro" id="IPR024072">
    <property type="entry name" value="DHFR-like_dom_sf"/>
</dbReference>
<gene>
    <name evidence="1" type="ORF">WDZ17_02750</name>
</gene>
<organism evidence="1 2">
    <name type="scientific">Pseudokineococcus basanitobsidens</name>
    <dbReference type="NCBI Taxonomy" id="1926649"/>
    <lineage>
        <taxon>Bacteria</taxon>
        <taxon>Bacillati</taxon>
        <taxon>Actinomycetota</taxon>
        <taxon>Actinomycetes</taxon>
        <taxon>Kineosporiales</taxon>
        <taxon>Kineosporiaceae</taxon>
        <taxon>Pseudokineococcus</taxon>
    </lineage>
</organism>
<dbReference type="EMBL" id="JBBIAA010000002">
    <property type="protein sequence ID" value="MEJ5944211.1"/>
    <property type="molecule type" value="Genomic_DNA"/>
</dbReference>
<reference evidence="1 2" key="1">
    <citation type="journal article" date="2017" name="Int. J. Syst. Evol. Microbiol.">
        <title>Pseudokineococcus basanitobsidens sp. nov., isolated from volcanic rock.</title>
        <authorList>
            <person name="Lee D.W."/>
            <person name="Park M.Y."/>
            <person name="Kim J.J."/>
            <person name="Kim B.S."/>
        </authorList>
    </citation>
    <scope>NUCLEOTIDE SEQUENCE [LARGE SCALE GENOMIC DNA]</scope>
    <source>
        <strain evidence="1 2">DSM 103726</strain>
    </source>
</reference>
<keyword evidence="2" id="KW-1185">Reference proteome</keyword>
<dbReference type="Gene3D" id="3.40.430.10">
    <property type="entry name" value="Dihydrofolate Reductase, subunit A"/>
    <property type="match status" value="1"/>
</dbReference>
<name>A0ABU8RGK6_9ACTN</name>
<proteinExistence type="predicted"/>
<dbReference type="RefSeq" id="WP_339573602.1">
    <property type="nucleotide sequence ID" value="NZ_JBBIAA010000002.1"/>
</dbReference>
<comment type="caution">
    <text evidence="1">The sequence shown here is derived from an EMBL/GenBank/DDBJ whole genome shotgun (WGS) entry which is preliminary data.</text>
</comment>
<accession>A0ABU8RGK6</accession>
<evidence type="ECO:0000313" key="1">
    <source>
        <dbReference type="EMBL" id="MEJ5944211.1"/>
    </source>
</evidence>
<sequence>MLLLVHPVVLGSGQHLFGPDDRARRLRLLESTATETRVVVLTYEPKQARG</sequence>